<evidence type="ECO:0000313" key="20">
    <source>
        <dbReference type="Proteomes" id="UP000256388"/>
    </source>
</evidence>
<feature type="domain" description="TSCPD" evidence="18">
    <location>
        <begin position="713"/>
        <end position="806"/>
    </location>
</feature>
<name>A0A347ZS17_9CHLR</name>
<dbReference type="UniPathway" id="UPA00326"/>
<keyword evidence="9" id="KW-0215">Deoxyribonucleotide synthesis</keyword>
<dbReference type="InterPro" id="IPR050862">
    <property type="entry name" value="RdRp_reductase_class-2"/>
</dbReference>
<dbReference type="Pfam" id="PF00317">
    <property type="entry name" value="Ribonuc_red_lgN"/>
    <property type="match status" value="1"/>
</dbReference>
<comment type="function">
    <text evidence="12 14">Catalyzes the reduction of ribonucleotides to deoxyribonucleotides. May function to provide a pool of deoxyribonucleotide precursors for DNA repair during oxygen limitation and/or for immediate growth after restoration of oxygen.</text>
</comment>
<evidence type="ECO:0000256" key="14">
    <source>
        <dbReference type="RuleBase" id="RU364064"/>
    </source>
</evidence>
<feature type="domain" description="Ribonucleotide reductase large subunit N-terminal" evidence="16">
    <location>
        <begin position="26"/>
        <end position="105"/>
    </location>
</feature>
<accession>A0A347ZS17</accession>
<evidence type="ECO:0000256" key="4">
    <source>
        <dbReference type="ARBA" id="ARBA00014409"/>
    </source>
</evidence>
<dbReference type="RefSeq" id="WP_116224469.1">
    <property type="nucleotide sequence ID" value="NZ_AP018437.1"/>
</dbReference>
<sequence>MPNTKPNTNKKTLPTPPMPKGLPQAELSENSFQVLSRRYIRKGDNGELTETVEEMFWRVAYHIAKVEKAWGVDVKKRAVEFYHLLVTRHFFPNSPTFTGAGTPLGQLAACFVLPVSDDMGRRSDGIFQTLRDAALIQQTGGGNGFAFSSLRPSGSLVKSSAGQATGPIGFLRVYDHAFGEIAQGGTRRGANMAVLRVDHPDVEEFITCKTNENQITNFNISVGITDAFMHAVEENEDWPLRFPDVHHPAYREFDGTLEDAEAAGIPIVTYKTVNARELFNRIVSQAHHNGEPGLLFLDAANRGNPLPHLYRLQSTNPCGEQWLGPYENCCLGSVNLSLYGLPEGKVNWDAIEKDVHLATRFLDDVVDANQYVPAVPQLKASAMRARRLGLGIMGLADLMFHVGIRYGSPEGQEFASQMIEFIRYHSMQESIALAEERGAFQSIQGSLYDPQNLRWQPPTPLFEYTRDFGRPALDWQQIVDGIHKHGIRNAAQTTIAPTGTIGTVAGCEGYGCEPVFALAYVRHVNDNGVDLPLTYASPSFEKALIDSGLDEDTRQKVVEQVMREGTCQNISEIPEDVRRIFVVSSDIQAEEHVRMQAALQAFVDNSISKTINFESDAREEDVATAYLQAWKLNCKGITVYVAGSREQEVLQKSVSEQPTRAEEIREMVQPGGPEAIPVWIKESDAIQPMLWQQTKKPRPRYLPGYTFGVETPVGKTFVTINENGDSQPFEVFINTAKAGSDVAADSEAIGRLISYILRLSSPVEPSQRIQEVWRQITGLGGGRPLGFGPNRVRSLPDGVAQVLAEYIEGRGTRDGEDGTPSVRELLQSEENDPIGEPLPLDGIKHDQHAMRIGDLCPECGQAALINEEGCRKCYGCGYSEC</sequence>
<evidence type="ECO:0000256" key="2">
    <source>
        <dbReference type="ARBA" id="ARBA00007405"/>
    </source>
</evidence>
<evidence type="ECO:0000256" key="9">
    <source>
        <dbReference type="ARBA" id="ARBA00023116"/>
    </source>
</evidence>
<evidence type="ECO:0000259" key="18">
    <source>
        <dbReference type="Pfam" id="PF12637"/>
    </source>
</evidence>
<dbReference type="GO" id="GO:0005524">
    <property type="term" value="F:ATP binding"/>
    <property type="evidence" value="ECO:0007669"/>
    <property type="project" value="InterPro"/>
</dbReference>
<dbReference type="Pfam" id="PF02867">
    <property type="entry name" value="Ribonuc_red_lgC"/>
    <property type="match status" value="1"/>
</dbReference>
<dbReference type="SUPFAM" id="SSF48168">
    <property type="entry name" value="R1 subunit of ribonucleotide reductase, N-terminal domain"/>
    <property type="match status" value="1"/>
</dbReference>
<keyword evidence="8 14" id="KW-0560">Oxidoreductase</keyword>
<evidence type="ECO:0000256" key="6">
    <source>
        <dbReference type="ARBA" id="ARBA00022634"/>
    </source>
</evidence>
<evidence type="ECO:0000259" key="17">
    <source>
        <dbReference type="Pfam" id="PF02867"/>
    </source>
</evidence>
<dbReference type="PANTHER" id="PTHR43371">
    <property type="entry name" value="VITAMIN B12-DEPENDENT RIBONUCLEOTIDE REDUCTASE"/>
    <property type="match status" value="1"/>
</dbReference>
<dbReference type="PRINTS" id="PR01183">
    <property type="entry name" value="RIBORDTASEM1"/>
</dbReference>
<organism evidence="19 20">
    <name type="scientific">Pelolinea submarina</name>
    <dbReference type="NCBI Taxonomy" id="913107"/>
    <lineage>
        <taxon>Bacteria</taxon>
        <taxon>Bacillati</taxon>
        <taxon>Chloroflexota</taxon>
        <taxon>Anaerolineae</taxon>
        <taxon>Anaerolineales</taxon>
        <taxon>Anaerolineaceae</taxon>
        <taxon>Pelolinea</taxon>
    </lineage>
</organism>
<gene>
    <name evidence="19" type="ORF">DFR64_1215</name>
</gene>
<dbReference type="PANTHER" id="PTHR43371:SF1">
    <property type="entry name" value="RIBONUCLEOSIDE-DIPHOSPHATE REDUCTASE"/>
    <property type="match status" value="1"/>
</dbReference>
<comment type="cofactor">
    <cofactor evidence="1 14">
        <name>adenosylcob(III)alamin</name>
        <dbReference type="ChEBI" id="CHEBI:18408"/>
    </cofactor>
</comment>
<dbReference type="InterPro" id="IPR024434">
    <property type="entry name" value="TSCPD_dom"/>
</dbReference>
<evidence type="ECO:0000256" key="12">
    <source>
        <dbReference type="ARBA" id="ARBA00025437"/>
    </source>
</evidence>
<evidence type="ECO:0000256" key="1">
    <source>
        <dbReference type="ARBA" id="ARBA00001922"/>
    </source>
</evidence>
<dbReference type="AlphaFoldDB" id="A0A347ZS17"/>
<evidence type="ECO:0000256" key="13">
    <source>
        <dbReference type="ARBA" id="ARBA00047754"/>
    </source>
</evidence>
<dbReference type="OrthoDB" id="9762933at2"/>
<keyword evidence="6 14" id="KW-0237">DNA synthesis</keyword>
<evidence type="ECO:0000256" key="11">
    <source>
        <dbReference type="ARBA" id="ARBA00023285"/>
    </source>
</evidence>
<dbReference type="NCBIfam" id="TIGR02506">
    <property type="entry name" value="NrdE_NrdA"/>
    <property type="match status" value="1"/>
</dbReference>
<feature type="domain" description="Ribonucleotide reductase large subunit C-terminal" evidence="17">
    <location>
        <begin position="108"/>
        <end position="640"/>
    </location>
</feature>
<dbReference type="GO" id="GO:0071897">
    <property type="term" value="P:DNA biosynthetic process"/>
    <property type="evidence" value="ECO:0007669"/>
    <property type="project" value="UniProtKB-KW"/>
</dbReference>
<comment type="catalytic activity">
    <reaction evidence="13 14">
        <text>a 2'-deoxyribonucleoside 5'-diphosphate + [thioredoxin]-disulfide + H2O = a ribonucleoside 5'-diphosphate + [thioredoxin]-dithiol</text>
        <dbReference type="Rhea" id="RHEA:23252"/>
        <dbReference type="Rhea" id="RHEA-COMP:10698"/>
        <dbReference type="Rhea" id="RHEA-COMP:10700"/>
        <dbReference type="ChEBI" id="CHEBI:15377"/>
        <dbReference type="ChEBI" id="CHEBI:29950"/>
        <dbReference type="ChEBI" id="CHEBI:50058"/>
        <dbReference type="ChEBI" id="CHEBI:57930"/>
        <dbReference type="ChEBI" id="CHEBI:73316"/>
        <dbReference type="EC" id="1.17.4.1"/>
    </reaction>
</comment>
<evidence type="ECO:0000313" key="19">
    <source>
        <dbReference type="EMBL" id="REG11337.1"/>
    </source>
</evidence>
<evidence type="ECO:0000256" key="5">
    <source>
        <dbReference type="ARBA" id="ARBA00022628"/>
    </source>
</evidence>
<dbReference type="InterPro" id="IPR013346">
    <property type="entry name" value="NrdE_NrdA_C"/>
</dbReference>
<dbReference type="CDD" id="cd02888">
    <property type="entry name" value="RNR_II_dimer"/>
    <property type="match status" value="1"/>
</dbReference>
<comment type="similarity">
    <text evidence="2 14">Belongs to the ribonucleoside diphosphate reductase class-2 family.</text>
</comment>
<dbReference type="EMBL" id="QUMS01000001">
    <property type="protein sequence ID" value="REG11337.1"/>
    <property type="molecule type" value="Genomic_DNA"/>
</dbReference>
<keyword evidence="11 14" id="KW-0170">Cobalt</keyword>
<feature type="region of interest" description="Disordered" evidence="15">
    <location>
        <begin position="1"/>
        <end position="24"/>
    </location>
</feature>
<dbReference type="InterPro" id="IPR000788">
    <property type="entry name" value="RNR_lg_C"/>
</dbReference>
<evidence type="ECO:0000256" key="8">
    <source>
        <dbReference type="ARBA" id="ARBA00023002"/>
    </source>
</evidence>
<dbReference type="Proteomes" id="UP000256388">
    <property type="component" value="Unassembled WGS sequence"/>
</dbReference>
<dbReference type="GO" id="GO:0031419">
    <property type="term" value="F:cobalamin binding"/>
    <property type="evidence" value="ECO:0007669"/>
    <property type="project" value="UniProtKB-KW"/>
</dbReference>
<keyword evidence="7 14" id="KW-0547">Nucleotide-binding</keyword>
<dbReference type="GO" id="GO:0004748">
    <property type="term" value="F:ribonucleoside-diphosphate reductase activity, thioredoxin disulfide as acceptor"/>
    <property type="evidence" value="ECO:0007669"/>
    <property type="project" value="UniProtKB-EC"/>
</dbReference>
<keyword evidence="10" id="KW-1015">Disulfide bond</keyword>
<proteinExistence type="inferred from homology"/>
<keyword evidence="5 14" id="KW-0846">Cobalamin</keyword>
<dbReference type="NCBIfam" id="TIGR02504">
    <property type="entry name" value="NrdJ_Z"/>
    <property type="match status" value="1"/>
</dbReference>
<dbReference type="SUPFAM" id="SSF51998">
    <property type="entry name" value="PFL-like glycyl radical enzymes"/>
    <property type="match status" value="1"/>
</dbReference>
<evidence type="ECO:0000256" key="3">
    <source>
        <dbReference type="ARBA" id="ARBA00012274"/>
    </source>
</evidence>
<dbReference type="InterPro" id="IPR013344">
    <property type="entry name" value="RNR_NrdJ/NrdZ"/>
</dbReference>
<dbReference type="InterPro" id="IPR008926">
    <property type="entry name" value="RNR_R1-su_N"/>
</dbReference>
<keyword evidence="20" id="KW-1185">Reference proteome</keyword>
<dbReference type="Gene3D" id="3.20.70.20">
    <property type="match status" value="1"/>
</dbReference>
<evidence type="ECO:0000256" key="15">
    <source>
        <dbReference type="SAM" id="MobiDB-lite"/>
    </source>
</evidence>
<evidence type="ECO:0000256" key="10">
    <source>
        <dbReference type="ARBA" id="ARBA00023157"/>
    </source>
</evidence>
<comment type="caution">
    <text evidence="19">The sequence shown here is derived from an EMBL/GenBank/DDBJ whole genome shotgun (WGS) entry which is preliminary data.</text>
</comment>
<evidence type="ECO:0000256" key="7">
    <source>
        <dbReference type="ARBA" id="ARBA00022741"/>
    </source>
</evidence>
<dbReference type="Pfam" id="PF12637">
    <property type="entry name" value="TSCPD"/>
    <property type="match status" value="1"/>
</dbReference>
<evidence type="ECO:0000259" key="16">
    <source>
        <dbReference type="Pfam" id="PF00317"/>
    </source>
</evidence>
<feature type="compositionally biased region" description="Low complexity" evidence="15">
    <location>
        <begin position="1"/>
        <end position="13"/>
    </location>
</feature>
<dbReference type="EC" id="1.17.4.1" evidence="3 14"/>
<dbReference type="GO" id="GO:0009263">
    <property type="term" value="P:deoxyribonucleotide biosynthetic process"/>
    <property type="evidence" value="ECO:0007669"/>
    <property type="project" value="UniProtKB-KW"/>
</dbReference>
<reference evidence="19 20" key="1">
    <citation type="submission" date="2018-08" db="EMBL/GenBank/DDBJ databases">
        <title>Genomic Encyclopedia of Type Strains, Phase IV (KMG-IV): sequencing the most valuable type-strain genomes for metagenomic binning, comparative biology and taxonomic classification.</title>
        <authorList>
            <person name="Goeker M."/>
        </authorList>
    </citation>
    <scope>NUCLEOTIDE SEQUENCE [LARGE SCALE GENOMIC DNA]</scope>
    <source>
        <strain evidence="19 20">DSM 23923</strain>
    </source>
</reference>
<dbReference type="InterPro" id="IPR013509">
    <property type="entry name" value="RNR_lsu_N"/>
</dbReference>
<protein>
    <recommendedName>
        <fullName evidence="4 14">Vitamin B12-dependent ribonucleotide reductase</fullName>
        <ecNumber evidence="3 14">1.17.4.1</ecNumber>
    </recommendedName>
</protein>